<accession>A0A402BG57</accession>
<keyword evidence="2" id="KW-1185">Reference proteome</keyword>
<sequence length="419" mass="47861">MIMNNSVIKQALIENHHYAHLLKLLTLVYLLLTLVGIQFDPQVALAVFGGNRQPSPVSQPHLPEVADDNALVFHQPSELPDARTLIMRVPHVNSDQYLPLPNFREDMALREALLAVPTRWQRDSVTNTMYYRASNTLSIHYEGPQAVAGINSDSMLLTARILMGLWINRHADAQLSSHGRVPIKVEEILAWRGIQKHQRIAYAGASKRFSDGYQTKQKQQIHTEIRLLSHYTIHGQQHIRHQGQIYSNPLASSYLQVQQVEEHNKVIGYLVEPGKWINAYQNANTLFFASVERQIFQFHPRNDYLSLRLAFYLVEHWRQQARSGDYQRPIHMAQLLTSSMISVDKANLTTRFVPRIEAALQKLHAQHILGDPPICLSHIATNKAQWGNEWLASYWHLVPPSEIIQAYTSCKPVSVADPL</sequence>
<dbReference type="EMBL" id="BIFT01000002">
    <property type="protein sequence ID" value="GCE30365.1"/>
    <property type="molecule type" value="Genomic_DNA"/>
</dbReference>
<organism evidence="1 2">
    <name type="scientific">Dictyobacter alpinus</name>
    <dbReference type="NCBI Taxonomy" id="2014873"/>
    <lineage>
        <taxon>Bacteria</taxon>
        <taxon>Bacillati</taxon>
        <taxon>Chloroflexota</taxon>
        <taxon>Ktedonobacteria</taxon>
        <taxon>Ktedonobacterales</taxon>
        <taxon>Dictyobacteraceae</taxon>
        <taxon>Dictyobacter</taxon>
    </lineage>
</organism>
<protein>
    <submittedName>
        <fullName evidence="1">Uncharacterized protein</fullName>
    </submittedName>
</protein>
<evidence type="ECO:0000313" key="2">
    <source>
        <dbReference type="Proteomes" id="UP000287171"/>
    </source>
</evidence>
<gene>
    <name evidence="1" type="ORF">KDA_58490</name>
</gene>
<reference evidence="2" key="1">
    <citation type="submission" date="2018-12" db="EMBL/GenBank/DDBJ databases">
        <title>Tengunoibacter tsumagoiensis gen. nov., sp. nov., Dictyobacter kobayashii sp. nov., D. alpinus sp. nov., and D. joshuensis sp. nov. and description of Dictyobacteraceae fam. nov. within the order Ktedonobacterales isolated from Tengu-no-mugimeshi.</title>
        <authorList>
            <person name="Wang C.M."/>
            <person name="Zheng Y."/>
            <person name="Sakai Y."/>
            <person name="Toyoda A."/>
            <person name="Minakuchi Y."/>
            <person name="Abe K."/>
            <person name="Yokota A."/>
            <person name="Yabe S."/>
        </authorList>
    </citation>
    <scope>NUCLEOTIDE SEQUENCE [LARGE SCALE GENOMIC DNA]</scope>
    <source>
        <strain evidence="2">Uno16</strain>
    </source>
</reference>
<dbReference type="Proteomes" id="UP000287171">
    <property type="component" value="Unassembled WGS sequence"/>
</dbReference>
<dbReference type="AlphaFoldDB" id="A0A402BG57"/>
<proteinExistence type="predicted"/>
<comment type="caution">
    <text evidence="1">The sequence shown here is derived from an EMBL/GenBank/DDBJ whole genome shotgun (WGS) entry which is preliminary data.</text>
</comment>
<name>A0A402BG57_9CHLR</name>
<evidence type="ECO:0000313" key="1">
    <source>
        <dbReference type="EMBL" id="GCE30365.1"/>
    </source>
</evidence>